<organism evidence="1 2">
    <name type="scientific">Fluoribacter dumoffii</name>
    <dbReference type="NCBI Taxonomy" id="463"/>
    <lineage>
        <taxon>Bacteria</taxon>
        <taxon>Pseudomonadati</taxon>
        <taxon>Pseudomonadota</taxon>
        <taxon>Gammaproteobacteria</taxon>
        <taxon>Legionellales</taxon>
        <taxon>Legionellaceae</taxon>
        <taxon>Fluoribacter</taxon>
    </lineage>
</organism>
<dbReference type="OrthoDB" id="5637022at2"/>
<name>A0A377G6J7_9GAMM</name>
<dbReference type="InterPro" id="IPR036526">
    <property type="entry name" value="C-N_Hydrolase_sf"/>
</dbReference>
<accession>A0A377G6J7</accession>
<reference evidence="1 2" key="1">
    <citation type="submission" date="2018-06" db="EMBL/GenBank/DDBJ databases">
        <authorList>
            <consortium name="Pathogen Informatics"/>
            <person name="Doyle S."/>
        </authorList>
    </citation>
    <scope>NUCLEOTIDE SEQUENCE [LARGE SCALE GENOMIC DNA]</scope>
    <source>
        <strain evidence="1 2">NCTC11370</strain>
    </source>
</reference>
<dbReference type="SUPFAM" id="SSF56317">
    <property type="entry name" value="Carbon-nitrogen hydrolase"/>
    <property type="match status" value="1"/>
</dbReference>
<dbReference type="AlphaFoldDB" id="A0A377G6J7"/>
<evidence type="ECO:0008006" key="3">
    <source>
        <dbReference type="Google" id="ProtNLM"/>
    </source>
</evidence>
<gene>
    <name evidence="1" type="ORF">NCTC11370_00448</name>
</gene>
<protein>
    <recommendedName>
        <fullName evidence="3">CN hydrolase domain-containing protein</fullName>
    </recommendedName>
</protein>
<proteinExistence type="predicted"/>
<evidence type="ECO:0000313" key="2">
    <source>
        <dbReference type="Proteomes" id="UP000254554"/>
    </source>
</evidence>
<dbReference type="Gene3D" id="3.60.110.10">
    <property type="entry name" value="Carbon-nitrogen hydrolase"/>
    <property type="match status" value="1"/>
</dbReference>
<evidence type="ECO:0000313" key="1">
    <source>
        <dbReference type="EMBL" id="STO20394.1"/>
    </source>
</evidence>
<keyword evidence="2" id="KW-1185">Reference proteome</keyword>
<dbReference type="EMBL" id="UGGT01000001">
    <property type="protein sequence ID" value="STO20394.1"/>
    <property type="molecule type" value="Genomic_DNA"/>
</dbReference>
<sequence>MASNHPNTDQNKTTRSLINPKKFKIFIFQPEESFFTSSFEERLKILESRVLLAKKKMQEDVLEEKDVDKIEKNKEVKMGWFQNKKNKLGKWLSREEQSKPVSPSERQPAPPSAIFVAPEYLFKDFSELCYQRYYTQQQKNEFKNKLKELSLNTDMLIVPGTMCWRKKAKADQSTYYRNTAYFFYHGEVQKYKKKNPHTHYDFDYVDEGFLGYMDLRRNYFKTGQDAPVKDFLGIKIGSEICFDSVQGELFHFIKENKVILDMQLILADGAKGATPVEQEGVLFIKVEKNKEETQIGILKIDSLDNEKIELNPALSSDFLDGDDLTCFKFK</sequence>
<dbReference type="Proteomes" id="UP000254554">
    <property type="component" value="Unassembled WGS sequence"/>
</dbReference>
<dbReference type="STRING" id="1094715.GCA_000236165_00307"/>